<evidence type="ECO:0000313" key="2">
    <source>
        <dbReference type="EMBL" id="SKB97995.1"/>
    </source>
</evidence>
<dbReference type="EMBL" id="FUZA01000004">
    <property type="protein sequence ID" value="SKB97995.1"/>
    <property type="molecule type" value="Genomic_DNA"/>
</dbReference>
<evidence type="ECO:0000313" key="3">
    <source>
        <dbReference type="Proteomes" id="UP000190897"/>
    </source>
</evidence>
<protein>
    <submittedName>
        <fullName evidence="2">Starch phosphorylase</fullName>
    </submittedName>
</protein>
<dbReference type="AlphaFoldDB" id="A0A1T5FPB7"/>
<proteinExistence type="inferred from homology"/>
<dbReference type="NCBIfam" id="TIGR02094">
    <property type="entry name" value="more_P_ylases"/>
    <property type="match status" value="2"/>
</dbReference>
<dbReference type="GO" id="GO:0030170">
    <property type="term" value="F:pyridoxal phosphate binding"/>
    <property type="evidence" value="ECO:0007669"/>
    <property type="project" value="InterPro"/>
</dbReference>
<dbReference type="RefSeq" id="WP_082215811.1">
    <property type="nucleotide sequence ID" value="NZ_FUZA01000004.1"/>
</dbReference>
<dbReference type="InterPro" id="IPR000811">
    <property type="entry name" value="Glyco_trans_35"/>
</dbReference>
<dbReference type="Proteomes" id="UP000190897">
    <property type="component" value="Unassembled WGS sequence"/>
</dbReference>
<evidence type="ECO:0000256" key="1">
    <source>
        <dbReference type="ARBA" id="ARBA00006047"/>
    </source>
</evidence>
<dbReference type="InterPro" id="IPR052182">
    <property type="entry name" value="Glycogen/Maltodextrin_Phosph"/>
</dbReference>
<name>A0A1T5FPB7_9BACT</name>
<dbReference type="OrthoDB" id="9760804at2"/>
<dbReference type="GO" id="GO:0008184">
    <property type="term" value="F:glycogen phosphorylase activity"/>
    <property type="evidence" value="ECO:0007669"/>
    <property type="project" value="InterPro"/>
</dbReference>
<reference evidence="3" key="1">
    <citation type="submission" date="2017-02" db="EMBL/GenBank/DDBJ databases">
        <authorList>
            <person name="Varghese N."/>
            <person name="Submissions S."/>
        </authorList>
    </citation>
    <scope>NUCLEOTIDE SEQUENCE [LARGE SCALE GENOMIC DNA]</scope>
    <source>
        <strain evidence="3">DSM 22270</strain>
    </source>
</reference>
<dbReference type="Gene3D" id="3.40.50.2000">
    <property type="entry name" value="Glycogen Phosphorylase B"/>
    <property type="match status" value="2"/>
</dbReference>
<dbReference type="PANTHER" id="PTHR42655">
    <property type="entry name" value="GLYCOGEN PHOSPHORYLASE"/>
    <property type="match status" value="1"/>
</dbReference>
<accession>A0A1T5FPB7</accession>
<dbReference type="SUPFAM" id="SSF53756">
    <property type="entry name" value="UDP-Glycosyltransferase/glycogen phosphorylase"/>
    <property type="match status" value="1"/>
</dbReference>
<organism evidence="2 3">
    <name type="scientific">Dyadobacter psychrophilus</name>
    <dbReference type="NCBI Taxonomy" id="651661"/>
    <lineage>
        <taxon>Bacteria</taxon>
        <taxon>Pseudomonadati</taxon>
        <taxon>Bacteroidota</taxon>
        <taxon>Cytophagia</taxon>
        <taxon>Cytophagales</taxon>
        <taxon>Spirosomataceae</taxon>
        <taxon>Dyadobacter</taxon>
    </lineage>
</organism>
<dbReference type="InterPro" id="IPR011834">
    <property type="entry name" value="Agluc_phsphrylas"/>
</dbReference>
<dbReference type="PANTHER" id="PTHR42655:SF1">
    <property type="entry name" value="GLYCOGEN PHOSPHORYLASE"/>
    <property type="match status" value="1"/>
</dbReference>
<sequence>MSQQTFSLPYKHPFVPDKKYQKSVVYFSMEFAVDQALKIYSGGLGFLAGSHMRSVYALKQNLIGVGMLWKHGYYDQGRKKDGSMQPEFREKMYSFLVDTKIRFQIPVMGKNVWVAAYYLPPDVFQSAPLFLLTTDTDGNDETTRAISYSLYDADVTYKVAQCMVLGIGGARLLEELSYEPQVYHFNEAHAVSAIFHLFKKYKKVPEVKKRVVFTTHTPEEAGNEKHDIHFLQKLGFFSGLDLGTVRKISGIKDDTFNHSLAALSLTRKANGVSRLHGEVSRNMWKSHKNIAEIDHITNAQNNTYWVDSELESARITKDSERISERKKELKKVLFKTVADQCGKIFDPNVLTIVWARRFAAYKRPDMLIWDLERFRKMMENKEQPIQVIWAGKPYPKDEGAINTFNHLFYQSHHFPNMAVLTGYELALSKLLKDGSDVWLNTPVVTREASGTSGMTAAMNASLNLSTFDGWICEFSKDGENSFLLPVAEGDDINKQDCDNLMRKLESTVIPTYYTDQKKWQEMVLNSMNDVNVEFNSDRMAREYYEKLY</sequence>
<gene>
    <name evidence="2" type="ORF">SAMN05660293_03269</name>
</gene>
<dbReference type="GO" id="GO:0005975">
    <property type="term" value="P:carbohydrate metabolic process"/>
    <property type="evidence" value="ECO:0007669"/>
    <property type="project" value="InterPro"/>
</dbReference>
<dbReference type="STRING" id="651661.SAMN05660293_03269"/>
<comment type="similarity">
    <text evidence="1">Belongs to the glycogen phosphorylase family.</text>
</comment>
<dbReference type="Pfam" id="PF00343">
    <property type="entry name" value="Phosphorylase"/>
    <property type="match status" value="1"/>
</dbReference>
<keyword evidence="3" id="KW-1185">Reference proteome</keyword>